<name>A0ABQ1L235_9SPHI</name>
<keyword evidence="3" id="KW-1185">Reference proteome</keyword>
<keyword evidence="1" id="KW-1133">Transmembrane helix</keyword>
<evidence type="ECO:0000313" key="3">
    <source>
        <dbReference type="Proteomes" id="UP000597338"/>
    </source>
</evidence>
<sequence>MIFNVNKNISYLLLALVLITVAIALYLWNKPHRSIDGRRTEHVTAATITQAFEDDETAANQKYLNKALTVQGVVEEISKNDAGQQVIFIKGHRDFSGVQCTFKAPEIEVGVGDTINVSGFCNGYTVAVILDDCKLLE</sequence>
<organism evidence="2 3">
    <name type="scientific">Parapedobacter defluvii</name>
    <dbReference type="NCBI Taxonomy" id="2045106"/>
    <lineage>
        <taxon>Bacteria</taxon>
        <taxon>Pseudomonadati</taxon>
        <taxon>Bacteroidota</taxon>
        <taxon>Sphingobacteriia</taxon>
        <taxon>Sphingobacteriales</taxon>
        <taxon>Sphingobacteriaceae</taxon>
        <taxon>Parapedobacter</taxon>
    </lineage>
</organism>
<dbReference type="Proteomes" id="UP000597338">
    <property type="component" value="Unassembled WGS sequence"/>
</dbReference>
<keyword evidence="1" id="KW-0472">Membrane</keyword>
<gene>
    <name evidence="2" type="ORF">GCM10011386_00540</name>
</gene>
<reference evidence="3" key="1">
    <citation type="journal article" date="2019" name="Int. J. Syst. Evol. Microbiol.">
        <title>The Global Catalogue of Microorganisms (GCM) 10K type strain sequencing project: providing services to taxonomists for standard genome sequencing and annotation.</title>
        <authorList>
            <consortium name="The Broad Institute Genomics Platform"/>
            <consortium name="The Broad Institute Genome Sequencing Center for Infectious Disease"/>
            <person name="Wu L."/>
            <person name="Ma J."/>
        </authorList>
    </citation>
    <scope>NUCLEOTIDE SEQUENCE [LARGE SCALE GENOMIC DNA]</scope>
    <source>
        <strain evidence="3">CGMCC 1.15342</strain>
    </source>
</reference>
<accession>A0ABQ1L235</accession>
<dbReference type="EMBL" id="BMIK01000001">
    <property type="protein sequence ID" value="GGC12790.1"/>
    <property type="molecule type" value="Genomic_DNA"/>
</dbReference>
<protein>
    <recommendedName>
        <fullName evidence="4">tRNA_anti-like</fullName>
    </recommendedName>
</protein>
<comment type="caution">
    <text evidence="2">The sequence shown here is derived from an EMBL/GenBank/DDBJ whole genome shotgun (WGS) entry which is preliminary data.</text>
</comment>
<feature type="transmembrane region" description="Helical" evidence="1">
    <location>
        <begin position="12"/>
        <end position="29"/>
    </location>
</feature>
<evidence type="ECO:0000256" key="1">
    <source>
        <dbReference type="SAM" id="Phobius"/>
    </source>
</evidence>
<evidence type="ECO:0008006" key="4">
    <source>
        <dbReference type="Google" id="ProtNLM"/>
    </source>
</evidence>
<dbReference type="Pfam" id="PF12869">
    <property type="entry name" value="tRNA_anti-like"/>
    <property type="match status" value="1"/>
</dbReference>
<dbReference type="InterPro" id="IPR024422">
    <property type="entry name" value="Protein_unknown_function_OB"/>
</dbReference>
<proteinExistence type="predicted"/>
<keyword evidence="1" id="KW-0812">Transmembrane</keyword>
<evidence type="ECO:0000313" key="2">
    <source>
        <dbReference type="EMBL" id="GGC12790.1"/>
    </source>
</evidence>